<dbReference type="Gene3D" id="3.40.50.300">
    <property type="entry name" value="P-loop containing nucleotide triphosphate hydrolases"/>
    <property type="match status" value="1"/>
</dbReference>
<name>A0A9X3S034_9ACTN</name>
<dbReference type="PRINTS" id="PR00038">
    <property type="entry name" value="HTHLUXR"/>
</dbReference>
<accession>A0A9X3S034</accession>
<dbReference type="SMART" id="SM00421">
    <property type="entry name" value="HTH_LUXR"/>
    <property type="match status" value="1"/>
</dbReference>
<feature type="domain" description="HTH luxR-type" evidence="3">
    <location>
        <begin position="851"/>
        <end position="916"/>
    </location>
</feature>
<dbReference type="EMBL" id="JAPDOD010000001">
    <property type="protein sequence ID" value="MDA0158866.1"/>
    <property type="molecule type" value="Genomic_DNA"/>
</dbReference>
<evidence type="ECO:0000313" key="4">
    <source>
        <dbReference type="EMBL" id="MDA0158866.1"/>
    </source>
</evidence>
<reference evidence="4" key="1">
    <citation type="submission" date="2022-10" db="EMBL/GenBank/DDBJ databases">
        <title>The WGS of Solirubrobacter ginsenosidimutans DSM 21036.</title>
        <authorList>
            <person name="Jiang Z."/>
        </authorList>
    </citation>
    <scope>NUCLEOTIDE SEQUENCE</scope>
    <source>
        <strain evidence="4">DSM 21036</strain>
    </source>
</reference>
<protein>
    <submittedName>
        <fullName evidence="4">AAA family ATPase</fullName>
    </submittedName>
</protein>
<dbReference type="InterPro" id="IPR041664">
    <property type="entry name" value="AAA_16"/>
</dbReference>
<dbReference type="GO" id="GO:0006355">
    <property type="term" value="P:regulation of DNA-templated transcription"/>
    <property type="evidence" value="ECO:0007669"/>
    <property type="project" value="InterPro"/>
</dbReference>
<dbReference type="Pfam" id="PF00196">
    <property type="entry name" value="GerE"/>
    <property type="match status" value="1"/>
</dbReference>
<organism evidence="4 5">
    <name type="scientific">Solirubrobacter ginsenosidimutans</name>
    <dbReference type="NCBI Taxonomy" id="490573"/>
    <lineage>
        <taxon>Bacteria</taxon>
        <taxon>Bacillati</taxon>
        <taxon>Actinomycetota</taxon>
        <taxon>Thermoleophilia</taxon>
        <taxon>Solirubrobacterales</taxon>
        <taxon>Solirubrobacteraceae</taxon>
        <taxon>Solirubrobacter</taxon>
    </lineage>
</organism>
<evidence type="ECO:0000259" key="3">
    <source>
        <dbReference type="PROSITE" id="PS50043"/>
    </source>
</evidence>
<evidence type="ECO:0000256" key="1">
    <source>
        <dbReference type="ARBA" id="ARBA00022741"/>
    </source>
</evidence>
<dbReference type="SUPFAM" id="SSF52540">
    <property type="entry name" value="P-loop containing nucleoside triphosphate hydrolases"/>
    <property type="match status" value="1"/>
</dbReference>
<dbReference type="Proteomes" id="UP001149140">
    <property type="component" value="Unassembled WGS sequence"/>
</dbReference>
<comment type="caution">
    <text evidence="4">The sequence shown here is derived from an EMBL/GenBank/DDBJ whole genome shotgun (WGS) entry which is preliminary data.</text>
</comment>
<dbReference type="GO" id="GO:0005524">
    <property type="term" value="F:ATP binding"/>
    <property type="evidence" value="ECO:0007669"/>
    <property type="project" value="UniProtKB-KW"/>
</dbReference>
<dbReference type="RefSeq" id="WP_270037467.1">
    <property type="nucleotide sequence ID" value="NZ_JAPDOD010000001.1"/>
</dbReference>
<dbReference type="PANTHER" id="PTHR16305">
    <property type="entry name" value="TESTICULAR SOLUBLE ADENYLYL CYCLASE"/>
    <property type="match status" value="1"/>
</dbReference>
<proteinExistence type="predicted"/>
<dbReference type="Pfam" id="PF13191">
    <property type="entry name" value="AAA_16"/>
    <property type="match status" value="1"/>
</dbReference>
<dbReference type="PROSITE" id="PS00622">
    <property type="entry name" value="HTH_LUXR_1"/>
    <property type="match status" value="1"/>
</dbReference>
<dbReference type="PROSITE" id="PS50043">
    <property type="entry name" value="HTH_LUXR_2"/>
    <property type="match status" value="1"/>
</dbReference>
<dbReference type="InterPro" id="IPR027417">
    <property type="entry name" value="P-loop_NTPase"/>
</dbReference>
<dbReference type="InterPro" id="IPR016032">
    <property type="entry name" value="Sig_transdc_resp-reg_C-effctor"/>
</dbReference>
<dbReference type="SUPFAM" id="SSF46894">
    <property type="entry name" value="C-terminal effector domain of the bipartite response regulators"/>
    <property type="match status" value="1"/>
</dbReference>
<dbReference type="GO" id="GO:0005737">
    <property type="term" value="C:cytoplasm"/>
    <property type="evidence" value="ECO:0007669"/>
    <property type="project" value="TreeGrafter"/>
</dbReference>
<dbReference type="AlphaFoldDB" id="A0A9X3S034"/>
<sequence length="918" mass="98113">MSALWGHAFVGRAAERDALDGLLTRVRGGESGALVIRGQAGIGKTALLRYAARQASGFRVVELMGVEAEMELPFAGIHQLCATMLDRLAALPAPQREALSVALGRTAGDAPDPFLTGLAVLGLLAAVAEERPLLCLLDDGQWLDGASSQIVGLVARRVRAESLAIIVAVREPLAAPDFDRLPELRLDGLLENDARLLLGKIVTGRLDSHVRDRLVGETDGNPLALLELSRRMTAAELAGGFELPGAGGLTAQLEDRYVRRVGELPEETQRLMLLAAAEPLADAALVLRAGRRLGIQTGALAPAETAQLLEIGARVRFRHPLVRSAVYRAASLDSRRRAHAALSEVSDPDSDADRRAWHRALAAEGPDEAVAADLEHSAGRAQARGGAAATAAFLDRAVALTPDPARRGERALAAAQASVQAGAFARARGLLATADAGPLDAPQRVLVDLVRAQLAFVSSRGTDAIPLLLSAARRLEPLDTAVARETYVDAFAAALFGARLNGEVGIAEVADAARGAPRPMEGEAAAADLLLDALVALAEDYDSAVPRCRAAVQRLSGEEASDTERLRWLWQGCVIALEVWDDDHARSLSRSSVDIARETGTLAELALALSAYAPILVFCGDLDGAAAAVSETQTVEEATGIRAAPYGALILSAWRGRRRETADLIETTEQQAEARGEGIGLAICAYARAVLCNALGQYEEALEAAAGAGRHREIVAENWGLSELVEAATRCGRTDLAAEALDRLAGKAGAARTGWALGIEARSRALLAEGAEAERWFRAAIDHLGRTHVRSELARTHLLHGEWLRREGRRIDARAELKVAVEQFASMGMRAFAERARIELVATGEKARRRVDATREDLTPHERQIAELARDGLSNPDIAARLFLSKRTVEWHLRHVFSKLGITSRRQLESALQSSPWR</sequence>
<evidence type="ECO:0000256" key="2">
    <source>
        <dbReference type="ARBA" id="ARBA00022840"/>
    </source>
</evidence>
<dbReference type="CDD" id="cd06170">
    <property type="entry name" value="LuxR_C_like"/>
    <property type="match status" value="1"/>
</dbReference>
<keyword evidence="5" id="KW-1185">Reference proteome</keyword>
<dbReference type="Gene3D" id="1.10.10.10">
    <property type="entry name" value="Winged helix-like DNA-binding domain superfamily/Winged helix DNA-binding domain"/>
    <property type="match status" value="1"/>
</dbReference>
<dbReference type="InterPro" id="IPR036388">
    <property type="entry name" value="WH-like_DNA-bd_sf"/>
</dbReference>
<keyword evidence="2" id="KW-0067">ATP-binding</keyword>
<keyword evidence="1" id="KW-0547">Nucleotide-binding</keyword>
<gene>
    <name evidence="4" type="ORF">OM076_01215</name>
</gene>
<dbReference type="InterPro" id="IPR000792">
    <property type="entry name" value="Tscrpt_reg_LuxR_C"/>
</dbReference>
<dbReference type="GO" id="GO:0004016">
    <property type="term" value="F:adenylate cyclase activity"/>
    <property type="evidence" value="ECO:0007669"/>
    <property type="project" value="TreeGrafter"/>
</dbReference>
<dbReference type="PANTHER" id="PTHR16305:SF35">
    <property type="entry name" value="TRANSCRIPTIONAL ACTIVATOR DOMAIN"/>
    <property type="match status" value="1"/>
</dbReference>
<evidence type="ECO:0000313" key="5">
    <source>
        <dbReference type="Proteomes" id="UP001149140"/>
    </source>
</evidence>
<dbReference type="GO" id="GO:0003677">
    <property type="term" value="F:DNA binding"/>
    <property type="evidence" value="ECO:0007669"/>
    <property type="project" value="InterPro"/>
</dbReference>